<accession>A0ABW6SD92</accession>
<dbReference type="InterPro" id="IPR011335">
    <property type="entry name" value="Restrct_endonuc-II-like"/>
</dbReference>
<keyword evidence="4" id="KW-1185">Reference proteome</keyword>
<gene>
    <name evidence="3" type="ORF">ACFYXQ_41750</name>
</gene>
<dbReference type="Pfam" id="PF05685">
    <property type="entry name" value="Uma2"/>
    <property type="match status" value="1"/>
</dbReference>
<evidence type="ECO:0000256" key="1">
    <source>
        <dbReference type="SAM" id="MobiDB-lite"/>
    </source>
</evidence>
<dbReference type="InterPro" id="IPR012296">
    <property type="entry name" value="Nuclease_put_TT1808"/>
</dbReference>
<dbReference type="SUPFAM" id="SSF52980">
    <property type="entry name" value="Restriction endonuclease-like"/>
    <property type="match status" value="1"/>
</dbReference>
<sequence>MENQTDRCGHLLVVEVVSPNTVTADLVGKRAEYARLGIPYYWTVRMVQDDGPAASIGISSIWGWTDRRSGIRWMFGQASIPRPYQSSLSATPGRAKKYPPPKGWT</sequence>
<dbReference type="EMBL" id="JBIAQY010000025">
    <property type="protein sequence ID" value="MFF3574293.1"/>
    <property type="molecule type" value="Genomic_DNA"/>
</dbReference>
<keyword evidence="3" id="KW-0378">Hydrolase</keyword>
<organism evidence="3 4">
    <name type="scientific">Nocardia jiangxiensis</name>
    <dbReference type="NCBI Taxonomy" id="282685"/>
    <lineage>
        <taxon>Bacteria</taxon>
        <taxon>Bacillati</taxon>
        <taxon>Actinomycetota</taxon>
        <taxon>Actinomycetes</taxon>
        <taxon>Mycobacteriales</taxon>
        <taxon>Nocardiaceae</taxon>
        <taxon>Nocardia</taxon>
    </lineage>
</organism>
<name>A0ABW6SD92_9NOCA</name>
<protein>
    <submittedName>
        <fullName evidence="3">Uma2 family endonuclease</fullName>
    </submittedName>
</protein>
<keyword evidence="3" id="KW-0540">Nuclease</keyword>
<proteinExistence type="predicted"/>
<dbReference type="RefSeq" id="WP_387406789.1">
    <property type="nucleotide sequence ID" value="NZ_JBIAQY010000025.1"/>
</dbReference>
<reference evidence="3 4" key="1">
    <citation type="submission" date="2024-10" db="EMBL/GenBank/DDBJ databases">
        <title>The Natural Products Discovery Center: Release of the First 8490 Sequenced Strains for Exploring Actinobacteria Biosynthetic Diversity.</title>
        <authorList>
            <person name="Kalkreuter E."/>
            <person name="Kautsar S.A."/>
            <person name="Yang D."/>
            <person name="Bader C.D."/>
            <person name="Teijaro C.N."/>
            <person name="Fluegel L."/>
            <person name="Davis C.M."/>
            <person name="Simpson J.R."/>
            <person name="Lauterbach L."/>
            <person name="Steele A.D."/>
            <person name="Gui C."/>
            <person name="Meng S."/>
            <person name="Li G."/>
            <person name="Viehrig K."/>
            <person name="Ye F."/>
            <person name="Su P."/>
            <person name="Kiefer A.F."/>
            <person name="Nichols A."/>
            <person name="Cepeda A.J."/>
            <person name="Yan W."/>
            <person name="Fan B."/>
            <person name="Jiang Y."/>
            <person name="Adhikari A."/>
            <person name="Zheng C.-J."/>
            <person name="Schuster L."/>
            <person name="Cowan T.M."/>
            <person name="Smanski M.J."/>
            <person name="Chevrette M.G."/>
            <person name="De Carvalho L.P.S."/>
            <person name="Shen B."/>
        </authorList>
    </citation>
    <scope>NUCLEOTIDE SEQUENCE [LARGE SCALE GENOMIC DNA]</scope>
    <source>
        <strain evidence="3 4">NPDC002593</strain>
    </source>
</reference>
<dbReference type="InterPro" id="IPR008538">
    <property type="entry name" value="Uma2"/>
</dbReference>
<keyword evidence="3" id="KW-0255">Endonuclease</keyword>
<dbReference type="GO" id="GO:0004519">
    <property type="term" value="F:endonuclease activity"/>
    <property type="evidence" value="ECO:0007669"/>
    <property type="project" value="UniProtKB-KW"/>
</dbReference>
<evidence type="ECO:0000259" key="2">
    <source>
        <dbReference type="Pfam" id="PF05685"/>
    </source>
</evidence>
<evidence type="ECO:0000313" key="3">
    <source>
        <dbReference type="EMBL" id="MFF3574293.1"/>
    </source>
</evidence>
<evidence type="ECO:0000313" key="4">
    <source>
        <dbReference type="Proteomes" id="UP001601992"/>
    </source>
</evidence>
<dbReference type="CDD" id="cd06260">
    <property type="entry name" value="DUF820-like"/>
    <property type="match status" value="1"/>
</dbReference>
<feature type="domain" description="Putative restriction endonuclease" evidence="2">
    <location>
        <begin position="12"/>
        <end position="45"/>
    </location>
</feature>
<dbReference type="Gene3D" id="3.90.1570.10">
    <property type="entry name" value="tt1808, chain A"/>
    <property type="match status" value="1"/>
</dbReference>
<feature type="region of interest" description="Disordered" evidence="1">
    <location>
        <begin position="82"/>
        <end position="105"/>
    </location>
</feature>
<comment type="caution">
    <text evidence="3">The sequence shown here is derived from an EMBL/GenBank/DDBJ whole genome shotgun (WGS) entry which is preliminary data.</text>
</comment>
<dbReference type="Proteomes" id="UP001601992">
    <property type="component" value="Unassembled WGS sequence"/>
</dbReference>